<comment type="subcellular location">
    <subcellularLocation>
        <location evidence="1">Lysosome membrane</location>
        <topology evidence="1">Multi-pass membrane protein</topology>
    </subcellularLocation>
    <subcellularLocation>
        <location evidence="15">Melanosome membrane</location>
        <topology evidence="15">Multi-pass membrane protein</topology>
    </subcellularLocation>
</comment>
<keyword evidence="12" id="KW-0458">Lysosome</keyword>
<feature type="transmembrane region" description="Helical" evidence="18">
    <location>
        <begin position="195"/>
        <end position="219"/>
    </location>
</feature>
<feature type="transmembrane region" description="Helical" evidence="18">
    <location>
        <begin position="107"/>
        <end position="128"/>
    </location>
</feature>
<dbReference type="GO" id="GO:0050890">
    <property type="term" value="P:cognition"/>
    <property type="evidence" value="ECO:0007669"/>
    <property type="project" value="UniProtKB-ARBA"/>
</dbReference>
<evidence type="ECO:0000256" key="11">
    <source>
        <dbReference type="ARBA" id="ARBA00023180"/>
    </source>
</evidence>
<feature type="transmembrane region" description="Helical" evidence="18">
    <location>
        <begin position="22"/>
        <end position="44"/>
    </location>
</feature>
<keyword evidence="8" id="KW-0653">Protein transport</keyword>
<dbReference type="FunFam" id="1.20.1280.290:FF:000015">
    <property type="entry name" value="cystinosin isoform X2"/>
    <property type="match status" value="1"/>
</dbReference>
<keyword evidence="5" id="KW-0732">Signal</keyword>
<dbReference type="NCBIfam" id="TIGR00951">
    <property type="entry name" value="2A43"/>
    <property type="match status" value="1"/>
</dbReference>
<reference evidence="19" key="1">
    <citation type="submission" date="2021-04" db="EMBL/GenBank/DDBJ databases">
        <authorList>
            <consortium name="Molecular Ecology Group"/>
        </authorList>
    </citation>
    <scope>NUCLEOTIDE SEQUENCE</scope>
</reference>
<dbReference type="GO" id="GO:0015293">
    <property type="term" value="F:symporter activity"/>
    <property type="evidence" value="ECO:0007669"/>
    <property type="project" value="UniProtKB-KW"/>
</dbReference>
<evidence type="ECO:0000256" key="16">
    <source>
        <dbReference type="ARBA" id="ARBA00066203"/>
    </source>
</evidence>
<feature type="transmembrane region" description="Helical" evidence="18">
    <location>
        <begin position="165"/>
        <end position="183"/>
    </location>
</feature>
<name>A0A8S3ZP00_9EUPU</name>
<comment type="subunit">
    <text evidence="16">Interacts with components of the V-ATPase complex. Interacts with components of the Ragulator complex. Interacts with RRAGA/RagA and RRAGC/RagC. Interacts with AP-3 complex subunit mu (AP3M1 or AP3M2).</text>
</comment>
<dbReference type="FunFam" id="1.20.1280.290:FF:000016">
    <property type="entry name" value="Cystinosin homolog"/>
    <property type="match status" value="1"/>
</dbReference>
<keyword evidence="6" id="KW-0677">Repeat</keyword>
<evidence type="ECO:0000313" key="19">
    <source>
        <dbReference type="EMBL" id="CAG5129560.1"/>
    </source>
</evidence>
<evidence type="ECO:0000256" key="6">
    <source>
        <dbReference type="ARBA" id="ARBA00022737"/>
    </source>
</evidence>
<evidence type="ECO:0000256" key="2">
    <source>
        <dbReference type="ARBA" id="ARBA00006855"/>
    </source>
</evidence>
<comment type="similarity">
    <text evidence="2">Belongs to the cystinosin family.</text>
</comment>
<comment type="caution">
    <text evidence="19">The sequence shown here is derived from an EMBL/GenBank/DDBJ whole genome shotgun (WGS) entry which is preliminary data.</text>
</comment>
<evidence type="ECO:0000256" key="8">
    <source>
        <dbReference type="ARBA" id="ARBA00022927"/>
    </source>
</evidence>
<keyword evidence="3" id="KW-0813">Transport</keyword>
<accession>A0A8S3ZP00</accession>
<evidence type="ECO:0000256" key="3">
    <source>
        <dbReference type="ARBA" id="ARBA00022448"/>
    </source>
</evidence>
<dbReference type="AlphaFoldDB" id="A0A8S3ZP00"/>
<dbReference type="Gene3D" id="1.20.1280.290">
    <property type="match status" value="2"/>
</dbReference>
<dbReference type="PANTHER" id="PTHR13131">
    <property type="entry name" value="CYSTINOSIN"/>
    <property type="match status" value="1"/>
</dbReference>
<evidence type="ECO:0000256" key="15">
    <source>
        <dbReference type="ARBA" id="ARBA00060435"/>
    </source>
</evidence>
<dbReference type="GO" id="GO:0048513">
    <property type="term" value="P:animal organ development"/>
    <property type="evidence" value="ECO:0007669"/>
    <property type="project" value="UniProtKB-ARBA"/>
</dbReference>
<dbReference type="GO" id="GO:0015031">
    <property type="term" value="P:protein transport"/>
    <property type="evidence" value="ECO:0007669"/>
    <property type="project" value="UniProtKB-KW"/>
</dbReference>
<evidence type="ECO:0000256" key="12">
    <source>
        <dbReference type="ARBA" id="ARBA00023228"/>
    </source>
</evidence>
<dbReference type="GO" id="GO:0015184">
    <property type="term" value="F:L-cystine transmembrane transporter activity"/>
    <property type="evidence" value="ECO:0007669"/>
    <property type="project" value="TreeGrafter"/>
</dbReference>
<evidence type="ECO:0000256" key="14">
    <source>
        <dbReference type="ARBA" id="ARBA00060313"/>
    </source>
</evidence>
<evidence type="ECO:0000256" key="18">
    <source>
        <dbReference type="SAM" id="Phobius"/>
    </source>
</evidence>
<evidence type="ECO:0000256" key="10">
    <source>
        <dbReference type="ARBA" id="ARBA00023136"/>
    </source>
</evidence>
<comment type="catalytic activity">
    <reaction evidence="13">
        <text>L-cystine(out) + H(+)(out) = L-cystine(in) + H(+)(in)</text>
        <dbReference type="Rhea" id="RHEA:66172"/>
        <dbReference type="ChEBI" id="CHEBI:15378"/>
        <dbReference type="ChEBI" id="CHEBI:35491"/>
    </reaction>
    <physiologicalReaction direction="left-to-right" evidence="13">
        <dbReference type="Rhea" id="RHEA:66173"/>
    </physiologicalReaction>
</comment>
<proteinExistence type="inferred from homology"/>
<dbReference type="InterPro" id="IPR006603">
    <property type="entry name" value="PQ-loop_rpt"/>
</dbReference>
<evidence type="ECO:0000256" key="17">
    <source>
        <dbReference type="ARBA" id="ARBA00069503"/>
    </source>
</evidence>
<keyword evidence="20" id="KW-1185">Reference proteome</keyword>
<evidence type="ECO:0000256" key="1">
    <source>
        <dbReference type="ARBA" id="ARBA00004155"/>
    </source>
</evidence>
<evidence type="ECO:0000256" key="9">
    <source>
        <dbReference type="ARBA" id="ARBA00022989"/>
    </source>
</evidence>
<comment type="function">
    <text evidence="14">Cystine/H(+) symporter that mediates export of cystine, the oxidized dimer of cysteine, from lysosomes. Plays an important role in melanin synthesis by catalyzing cystine export from melanosomes, possibly by inhibiting pheomelanin synthesis. In addition to cystine export, also acts as a positive regulator of mTORC1 signaling in kidney proximal tubular cells, via interactions with components of the v-ATPase and Ragulator complexes. Also involved in small GTPase-regulated vesicle trafficking and lysosomal localization of LAMP2A, independently of cystine transporter activity.</text>
</comment>
<dbReference type="EMBL" id="CAJHNH020003558">
    <property type="protein sequence ID" value="CAG5129560.1"/>
    <property type="molecule type" value="Genomic_DNA"/>
</dbReference>
<evidence type="ECO:0000313" key="20">
    <source>
        <dbReference type="Proteomes" id="UP000678393"/>
    </source>
</evidence>
<gene>
    <name evidence="19" type="ORF">CUNI_LOCUS15118</name>
</gene>
<evidence type="ECO:0000256" key="5">
    <source>
        <dbReference type="ARBA" id="ARBA00022729"/>
    </source>
</evidence>
<keyword evidence="11" id="KW-0325">Glycoprotein</keyword>
<protein>
    <recommendedName>
        <fullName evidence="17">Cystinosin</fullName>
    </recommendedName>
</protein>
<keyword evidence="7" id="KW-0769">Symport</keyword>
<dbReference type="GO" id="GO:0005765">
    <property type="term" value="C:lysosomal membrane"/>
    <property type="evidence" value="ECO:0007669"/>
    <property type="project" value="UniProtKB-SubCell"/>
</dbReference>
<evidence type="ECO:0000256" key="4">
    <source>
        <dbReference type="ARBA" id="ARBA00022692"/>
    </source>
</evidence>
<dbReference type="GO" id="GO:0048731">
    <property type="term" value="P:system development"/>
    <property type="evidence" value="ECO:0007669"/>
    <property type="project" value="UniProtKB-ARBA"/>
</dbReference>
<dbReference type="Pfam" id="PF04193">
    <property type="entry name" value="PQ-loop"/>
    <property type="match status" value="2"/>
</dbReference>
<sequence length="305" mass="34630">MNYSDVQNVSNVTNSGKLMHSAAINTFAAVVGWMYFAAWTLSFYPQVYTNWRRKSVVGLSFDFVVFNITGFVAYSCYNVGLFWIPSVREEYFQDHPDGVSPVQVNDVFFALHAVTITSVVIVQCFIYERGSQKVTKVCKGFMTLVTLFVGITLIIAIVGSITWLTFLYMFSYIKLVVTVLKYVPQAYLNFRRKSTVGWSIGNVLCDFIGGWLSILQMFLLAYNGDDWESIFGNVTKFGLGVVTIFFDTLFIIQHYCLYRNKSDYETLKDEEISVSKPDSNDSIGLSKSEQGLFRGWSSKPVIHTN</sequence>
<keyword evidence="9 18" id="KW-1133">Transmembrane helix</keyword>
<feature type="transmembrane region" description="Helical" evidence="18">
    <location>
        <begin position="140"/>
        <end position="159"/>
    </location>
</feature>
<keyword evidence="4 18" id="KW-0812">Transmembrane</keyword>
<dbReference type="GO" id="GO:1902531">
    <property type="term" value="P:regulation of intracellular signal transduction"/>
    <property type="evidence" value="ECO:0007669"/>
    <property type="project" value="UniProtKB-ARBA"/>
</dbReference>
<keyword evidence="10 18" id="KW-0472">Membrane</keyword>
<dbReference type="InterPro" id="IPR005282">
    <property type="entry name" value="LC_transporter"/>
</dbReference>
<evidence type="ECO:0000256" key="13">
    <source>
        <dbReference type="ARBA" id="ARBA00048473"/>
    </source>
</evidence>
<feature type="transmembrane region" description="Helical" evidence="18">
    <location>
        <begin position="56"/>
        <end position="84"/>
    </location>
</feature>
<organism evidence="19 20">
    <name type="scientific">Candidula unifasciata</name>
    <dbReference type="NCBI Taxonomy" id="100452"/>
    <lineage>
        <taxon>Eukaryota</taxon>
        <taxon>Metazoa</taxon>
        <taxon>Spiralia</taxon>
        <taxon>Lophotrochozoa</taxon>
        <taxon>Mollusca</taxon>
        <taxon>Gastropoda</taxon>
        <taxon>Heterobranchia</taxon>
        <taxon>Euthyneura</taxon>
        <taxon>Panpulmonata</taxon>
        <taxon>Eupulmonata</taxon>
        <taxon>Stylommatophora</taxon>
        <taxon>Helicina</taxon>
        <taxon>Helicoidea</taxon>
        <taxon>Geomitridae</taxon>
        <taxon>Candidula</taxon>
    </lineage>
</organism>
<dbReference type="OrthoDB" id="75720at2759"/>
<dbReference type="SMART" id="SM00679">
    <property type="entry name" value="CTNS"/>
    <property type="match status" value="2"/>
</dbReference>
<dbReference type="Proteomes" id="UP000678393">
    <property type="component" value="Unassembled WGS sequence"/>
</dbReference>
<dbReference type="PANTHER" id="PTHR13131:SF5">
    <property type="entry name" value="CYSTINOSIN"/>
    <property type="match status" value="1"/>
</dbReference>
<feature type="transmembrane region" description="Helical" evidence="18">
    <location>
        <begin position="239"/>
        <end position="258"/>
    </location>
</feature>
<evidence type="ECO:0000256" key="7">
    <source>
        <dbReference type="ARBA" id="ARBA00022847"/>
    </source>
</evidence>